<gene>
    <name evidence="5" type="ORF">OFLC_LOCUS13709</name>
</gene>
<dbReference type="WBParaSite" id="OFLC_0001371001-mRNA-1">
    <property type="protein sequence ID" value="OFLC_0001371001-mRNA-1"/>
    <property type="gene ID" value="OFLC_0001371001"/>
</dbReference>
<sequence length="450" mass="50885">MCDFWGTQIASTSEYSCSSGMSDVSKGTSDQKSSGVKLTLSTHKRNVVSVSNNNILRTENNGSDDDMESAVNESKRQRLRLIKNGQMIESDEIQKSKSNFIIPIVRQKDWRIERLLQMKSEGKLNEEELAKLELLTEAALSSTQRSADEVDDQINKPVGNVDADYDSVPIEVFGLAVLRGCGWHEGEGIGKTNKKVVPLRISSRRPKGLGLGATIVSRSTDKSLDLDAGKLNGLKKASFVKITGGIYRNLYGRIESFDEDNASVIVQLALNDKNVRVSHYALILVTAEEYERKGKSIDRKIEEKDNEVRISQEKNYKKQKSKIIVESNKKLMWARPELKVRFIDKKFKNGKLYNEKVRILDAADRENCTVEDSSGNKYFQISEHWLETVIPKMRGKRLMIVNGPLRGNIAVLEARDKKEHMVIARLVTTDEIVTMCFDDVCEYLDSFDEF</sequence>
<proteinExistence type="predicted"/>
<comment type="subcellular location">
    <subcellularLocation>
        <location evidence="1">Nucleus</location>
    </subcellularLocation>
</comment>
<dbReference type="InterPro" id="IPR000467">
    <property type="entry name" value="G_patch_dom"/>
</dbReference>
<dbReference type="Pfam" id="PF12656">
    <property type="entry name" value="G-patch_2"/>
    <property type="match status" value="1"/>
</dbReference>
<evidence type="ECO:0000256" key="2">
    <source>
        <dbReference type="ARBA" id="ARBA00022737"/>
    </source>
</evidence>
<dbReference type="GO" id="GO:0005681">
    <property type="term" value="C:spliceosomal complex"/>
    <property type="evidence" value="ECO:0007669"/>
    <property type="project" value="TreeGrafter"/>
</dbReference>
<evidence type="ECO:0000313" key="5">
    <source>
        <dbReference type="EMBL" id="VDP14461.1"/>
    </source>
</evidence>
<name>A0A183I1U7_9BILA</name>
<dbReference type="GO" id="GO:0000398">
    <property type="term" value="P:mRNA splicing, via spliceosome"/>
    <property type="evidence" value="ECO:0007669"/>
    <property type="project" value="InterPro"/>
</dbReference>
<dbReference type="PANTHER" id="PTHR15818:SF2">
    <property type="entry name" value="G-PATCH DOMAIN AND KOW MOTIFS-CONTAINING PROTEIN"/>
    <property type="match status" value="1"/>
</dbReference>
<evidence type="ECO:0000256" key="3">
    <source>
        <dbReference type="ARBA" id="ARBA00023242"/>
    </source>
</evidence>
<keyword evidence="2" id="KW-0677">Repeat</keyword>
<dbReference type="InterPro" id="IPR041994">
    <property type="entry name" value="GPKOW_KOW2"/>
</dbReference>
<dbReference type="PROSITE" id="PS50174">
    <property type="entry name" value="G_PATCH"/>
    <property type="match status" value="1"/>
</dbReference>
<accession>A0A183I1U7</accession>
<dbReference type="PANTHER" id="PTHR15818">
    <property type="entry name" value="G PATCH AND KOW-CONTAINING"/>
    <property type="match status" value="1"/>
</dbReference>
<keyword evidence="3" id="KW-0539">Nucleus</keyword>
<reference evidence="7" key="1">
    <citation type="submission" date="2016-06" db="UniProtKB">
        <authorList>
            <consortium name="WormBaseParasite"/>
        </authorList>
    </citation>
    <scope>IDENTIFICATION</scope>
</reference>
<protein>
    <submittedName>
        <fullName evidence="7">G-patch domain-containing protein</fullName>
    </submittedName>
</protein>
<evidence type="ECO:0000313" key="7">
    <source>
        <dbReference type="WBParaSite" id="OFLC_0001371001-mRNA-1"/>
    </source>
</evidence>
<reference evidence="5 6" key="2">
    <citation type="submission" date="2018-11" db="EMBL/GenBank/DDBJ databases">
        <authorList>
            <consortium name="Pathogen Informatics"/>
        </authorList>
    </citation>
    <scope>NUCLEOTIDE SEQUENCE [LARGE SCALE GENOMIC DNA]</scope>
</reference>
<dbReference type="EMBL" id="UZAJ01040350">
    <property type="protein sequence ID" value="VDP14461.1"/>
    <property type="molecule type" value="Genomic_DNA"/>
</dbReference>
<dbReference type="InterPro" id="IPR026822">
    <property type="entry name" value="Spp2/MOS2_G-patch"/>
</dbReference>
<feature type="domain" description="G-patch" evidence="4">
    <location>
        <begin position="170"/>
        <end position="216"/>
    </location>
</feature>
<dbReference type="InterPro" id="IPR014722">
    <property type="entry name" value="Rib_uL2_dom2"/>
</dbReference>
<dbReference type="Gene3D" id="2.30.30.30">
    <property type="match status" value="1"/>
</dbReference>
<dbReference type="STRING" id="387005.A0A183I1U7"/>
<dbReference type="SMART" id="SM00443">
    <property type="entry name" value="G_patch"/>
    <property type="match status" value="1"/>
</dbReference>
<evidence type="ECO:0000259" key="4">
    <source>
        <dbReference type="PROSITE" id="PS50174"/>
    </source>
</evidence>
<evidence type="ECO:0000313" key="6">
    <source>
        <dbReference type="Proteomes" id="UP000267606"/>
    </source>
</evidence>
<dbReference type="Pfam" id="PF25088">
    <property type="entry name" value="GPKOW_C"/>
    <property type="match status" value="1"/>
</dbReference>
<dbReference type="CDD" id="cd13153">
    <property type="entry name" value="KOW_GPKOW_B"/>
    <property type="match status" value="1"/>
</dbReference>
<dbReference type="InterPro" id="IPR045166">
    <property type="entry name" value="Spp2-like"/>
</dbReference>
<dbReference type="Proteomes" id="UP000267606">
    <property type="component" value="Unassembled WGS sequence"/>
</dbReference>
<evidence type="ECO:0000256" key="1">
    <source>
        <dbReference type="ARBA" id="ARBA00004123"/>
    </source>
</evidence>
<keyword evidence="6" id="KW-1185">Reference proteome</keyword>
<organism evidence="7">
    <name type="scientific">Onchocerca flexuosa</name>
    <dbReference type="NCBI Taxonomy" id="387005"/>
    <lineage>
        <taxon>Eukaryota</taxon>
        <taxon>Metazoa</taxon>
        <taxon>Ecdysozoa</taxon>
        <taxon>Nematoda</taxon>
        <taxon>Chromadorea</taxon>
        <taxon>Rhabditida</taxon>
        <taxon>Spirurina</taxon>
        <taxon>Spiruromorpha</taxon>
        <taxon>Filarioidea</taxon>
        <taxon>Onchocercidae</taxon>
        <taxon>Onchocerca</taxon>
    </lineage>
</organism>
<dbReference type="GO" id="GO:0003676">
    <property type="term" value="F:nucleic acid binding"/>
    <property type="evidence" value="ECO:0007669"/>
    <property type="project" value="InterPro"/>
</dbReference>
<dbReference type="AlphaFoldDB" id="A0A183I1U7"/>